<evidence type="ECO:0000256" key="1">
    <source>
        <dbReference type="ARBA" id="ARBA00001964"/>
    </source>
</evidence>
<dbReference type="Pfam" id="PF02776">
    <property type="entry name" value="TPP_enzyme_N"/>
    <property type="match status" value="1"/>
</dbReference>
<dbReference type="InterPro" id="IPR011766">
    <property type="entry name" value="TPP_enzyme_TPP-bd"/>
</dbReference>
<dbReference type="GO" id="GO:0009099">
    <property type="term" value="P:L-valine biosynthetic process"/>
    <property type="evidence" value="ECO:0007669"/>
    <property type="project" value="TreeGrafter"/>
</dbReference>
<dbReference type="InterPro" id="IPR045229">
    <property type="entry name" value="TPP_enz"/>
</dbReference>
<dbReference type="GO" id="GO:0000287">
    <property type="term" value="F:magnesium ion binding"/>
    <property type="evidence" value="ECO:0007669"/>
    <property type="project" value="InterPro"/>
</dbReference>
<comment type="caution">
    <text evidence="8">The sequence shown here is derived from an EMBL/GenBank/DDBJ whole genome shotgun (WGS) entry which is preliminary data.</text>
</comment>
<evidence type="ECO:0000256" key="2">
    <source>
        <dbReference type="ARBA" id="ARBA00007812"/>
    </source>
</evidence>
<dbReference type="InterPro" id="IPR029061">
    <property type="entry name" value="THDP-binding"/>
</dbReference>
<dbReference type="Pfam" id="PF02775">
    <property type="entry name" value="TPP_enzyme_C"/>
    <property type="match status" value="1"/>
</dbReference>
<accession>A0A971M4A9</accession>
<dbReference type="InterPro" id="IPR029035">
    <property type="entry name" value="DHS-like_NAD/FAD-binding_dom"/>
</dbReference>
<feature type="domain" description="Thiamine pyrophosphate enzyme TPP-binding" evidence="6">
    <location>
        <begin position="371"/>
        <end position="513"/>
    </location>
</feature>
<proteinExistence type="inferred from homology"/>
<dbReference type="GO" id="GO:0030976">
    <property type="term" value="F:thiamine pyrophosphate binding"/>
    <property type="evidence" value="ECO:0007669"/>
    <property type="project" value="InterPro"/>
</dbReference>
<dbReference type="CDD" id="cd00568">
    <property type="entry name" value="TPP_enzymes"/>
    <property type="match status" value="1"/>
</dbReference>
<dbReference type="GO" id="GO:0050660">
    <property type="term" value="F:flavin adenine dinucleotide binding"/>
    <property type="evidence" value="ECO:0007669"/>
    <property type="project" value="TreeGrafter"/>
</dbReference>
<dbReference type="InterPro" id="IPR012000">
    <property type="entry name" value="Thiamin_PyroP_enz_cen_dom"/>
</dbReference>
<name>A0A971M4A9_9BACT</name>
<dbReference type="SUPFAM" id="SSF52467">
    <property type="entry name" value="DHS-like NAD/FAD-binding domain"/>
    <property type="match status" value="1"/>
</dbReference>
<dbReference type="GO" id="GO:0009097">
    <property type="term" value="P:isoleucine biosynthetic process"/>
    <property type="evidence" value="ECO:0007669"/>
    <property type="project" value="TreeGrafter"/>
</dbReference>
<dbReference type="Gene3D" id="3.40.50.1220">
    <property type="entry name" value="TPP-binding domain"/>
    <property type="match status" value="1"/>
</dbReference>
<evidence type="ECO:0000256" key="3">
    <source>
        <dbReference type="ARBA" id="ARBA00023052"/>
    </source>
</evidence>
<dbReference type="Gene3D" id="3.40.50.970">
    <property type="match status" value="2"/>
</dbReference>
<organism evidence="8 9">
    <name type="scientific">Syntrophorhabdus aromaticivorans</name>
    <dbReference type="NCBI Taxonomy" id="328301"/>
    <lineage>
        <taxon>Bacteria</taxon>
        <taxon>Pseudomonadati</taxon>
        <taxon>Thermodesulfobacteriota</taxon>
        <taxon>Syntrophorhabdia</taxon>
        <taxon>Syntrophorhabdales</taxon>
        <taxon>Syntrophorhabdaceae</taxon>
        <taxon>Syntrophorhabdus</taxon>
    </lineage>
</organism>
<reference evidence="8" key="2">
    <citation type="submission" date="2020-01" db="EMBL/GenBank/DDBJ databases">
        <authorList>
            <person name="Campanaro S."/>
        </authorList>
    </citation>
    <scope>NUCLEOTIDE SEQUENCE</scope>
    <source>
        <strain evidence="8">AS06rmzACSIP_7</strain>
    </source>
</reference>
<evidence type="ECO:0000259" key="6">
    <source>
        <dbReference type="Pfam" id="PF02775"/>
    </source>
</evidence>
<dbReference type="EMBL" id="JAAYEE010000167">
    <property type="protein sequence ID" value="NLW35757.1"/>
    <property type="molecule type" value="Genomic_DNA"/>
</dbReference>
<keyword evidence="3 4" id="KW-0786">Thiamine pyrophosphate</keyword>
<feature type="domain" description="Thiamine pyrophosphate enzyme central" evidence="5">
    <location>
        <begin position="189"/>
        <end position="312"/>
    </location>
</feature>
<gene>
    <name evidence="8" type="ORF">GXY80_09795</name>
</gene>
<evidence type="ECO:0000313" key="8">
    <source>
        <dbReference type="EMBL" id="NLW35757.1"/>
    </source>
</evidence>
<dbReference type="InterPro" id="IPR012001">
    <property type="entry name" value="Thiamin_PyroP_enz_TPP-bd_dom"/>
</dbReference>
<dbReference type="Proteomes" id="UP000777265">
    <property type="component" value="Unassembled WGS sequence"/>
</dbReference>
<evidence type="ECO:0000259" key="7">
    <source>
        <dbReference type="Pfam" id="PF02776"/>
    </source>
</evidence>
<dbReference type="PROSITE" id="PS00187">
    <property type="entry name" value="TPP_ENZYMES"/>
    <property type="match status" value="1"/>
</dbReference>
<reference evidence="8" key="1">
    <citation type="journal article" date="2020" name="Biotechnol. Biofuels">
        <title>New insights from the biogas microbiome by comprehensive genome-resolved metagenomics of nearly 1600 species originating from multiple anaerobic digesters.</title>
        <authorList>
            <person name="Campanaro S."/>
            <person name="Treu L."/>
            <person name="Rodriguez-R L.M."/>
            <person name="Kovalovszki A."/>
            <person name="Ziels R.M."/>
            <person name="Maus I."/>
            <person name="Zhu X."/>
            <person name="Kougias P.G."/>
            <person name="Basile A."/>
            <person name="Luo G."/>
            <person name="Schluter A."/>
            <person name="Konstantinidis K.T."/>
            <person name="Angelidaki I."/>
        </authorList>
    </citation>
    <scope>NUCLEOTIDE SEQUENCE</scope>
    <source>
        <strain evidence="8">AS06rmzACSIP_7</strain>
    </source>
</reference>
<sequence>MIGTKAIIEFFTRKDIRDIFYLPGIHTLSLSKSLTLQNINVFVGRHEGNLAFAAGGFAKISHGIGVVIVTPGPGLGNVVSGCMEAYGDDIPLLIIHLDTGRDEIGRGILHEVKEPENIFAHITKKTFSPSSPEDLVPALDEAHRTALAGRKGPVLISIPYRLLQKDVPFELGGNDDHQTRTDPAGLESILDGKKKPVLIGGKSLMTEQARPLLEEICSKSSIPFLTTTSGKGIVDERQPWCFGAITQKGVVKDILSSADITIAVGTRLRAVDTKKRGVKIRELVHMDIDEQWMGKNYPVKLKVTGNLLEGLAYLHDSVKGRRFDWDLDGMRQTRKRQRDTLHKEYDGYRIITLLREAIPEDTTTVWDLNMLSYWAEYYFPVYRQDTFLMPGGSSSIFYGLPAAIGAKAARPGRPCLSICGDGGVLPTMSELATIQKYHIPVVILIYNNNSFGVLENYMEERYSITGAMALNNPDFVQIARAFGIEAKRARTLPTLRTILLRHITWDKPYLIEFDYPVIPPPWK</sequence>
<dbReference type="PANTHER" id="PTHR18968:SF13">
    <property type="entry name" value="ACETOLACTATE SYNTHASE CATALYTIC SUBUNIT, MITOCHONDRIAL"/>
    <property type="match status" value="1"/>
</dbReference>
<dbReference type="InterPro" id="IPR000399">
    <property type="entry name" value="TPP-bd_CS"/>
</dbReference>
<dbReference type="GO" id="GO:0003984">
    <property type="term" value="F:acetolactate synthase activity"/>
    <property type="evidence" value="ECO:0007669"/>
    <property type="project" value="TreeGrafter"/>
</dbReference>
<comment type="cofactor">
    <cofactor evidence="1">
        <name>thiamine diphosphate</name>
        <dbReference type="ChEBI" id="CHEBI:58937"/>
    </cofactor>
</comment>
<dbReference type="Pfam" id="PF00205">
    <property type="entry name" value="TPP_enzyme_M"/>
    <property type="match status" value="1"/>
</dbReference>
<dbReference type="SUPFAM" id="SSF52518">
    <property type="entry name" value="Thiamin diphosphate-binding fold (THDP-binding)"/>
    <property type="match status" value="2"/>
</dbReference>
<comment type="similarity">
    <text evidence="2 4">Belongs to the TPP enzyme family.</text>
</comment>
<dbReference type="AlphaFoldDB" id="A0A971M4A9"/>
<dbReference type="CDD" id="cd07035">
    <property type="entry name" value="TPP_PYR_POX_like"/>
    <property type="match status" value="1"/>
</dbReference>
<dbReference type="PANTHER" id="PTHR18968">
    <property type="entry name" value="THIAMINE PYROPHOSPHATE ENZYMES"/>
    <property type="match status" value="1"/>
</dbReference>
<feature type="domain" description="Thiamine pyrophosphate enzyme N-terminal TPP-binding" evidence="7">
    <location>
        <begin position="3"/>
        <end position="112"/>
    </location>
</feature>
<evidence type="ECO:0000256" key="4">
    <source>
        <dbReference type="RuleBase" id="RU362132"/>
    </source>
</evidence>
<dbReference type="GO" id="GO:0005948">
    <property type="term" value="C:acetolactate synthase complex"/>
    <property type="evidence" value="ECO:0007669"/>
    <property type="project" value="TreeGrafter"/>
</dbReference>
<evidence type="ECO:0000259" key="5">
    <source>
        <dbReference type="Pfam" id="PF00205"/>
    </source>
</evidence>
<protein>
    <submittedName>
        <fullName evidence="8">Thiamine pyrophosphate-binding protein</fullName>
    </submittedName>
</protein>
<evidence type="ECO:0000313" key="9">
    <source>
        <dbReference type="Proteomes" id="UP000777265"/>
    </source>
</evidence>